<evidence type="ECO:0000313" key="3">
    <source>
        <dbReference type="Proteomes" id="UP001165060"/>
    </source>
</evidence>
<feature type="compositionally biased region" description="Polar residues" evidence="1">
    <location>
        <begin position="46"/>
        <end position="56"/>
    </location>
</feature>
<feature type="compositionally biased region" description="Pro residues" evidence="1">
    <location>
        <begin position="135"/>
        <end position="146"/>
    </location>
</feature>
<dbReference type="EMBL" id="BRYB01001167">
    <property type="protein sequence ID" value="GMI19517.1"/>
    <property type="molecule type" value="Genomic_DNA"/>
</dbReference>
<proteinExistence type="predicted"/>
<accession>A0ABQ6M4Y1</accession>
<feature type="region of interest" description="Disordered" evidence="1">
    <location>
        <begin position="1"/>
        <end position="27"/>
    </location>
</feature>
<protein>
    <submittedName>
        <fullName evidence="2">Uncharacterized protein</fullName>
    </submittedName>
</protein>
<name>A0ABQ6M4Y1_9STRA</name>
<comment type="caution">
    <text evidence="2">The sequence shown here is derived from an EMBL/GenBank/DDBJ whole genome shotgun (WGS) entry which is preliminary data.</text>
</comment>
<keyword evidence="3" id="KW-1185">Reference proteome</keyword>
<organism evidence="2 3">
    <name type="scientific">Tetraparma gracilis</name>
    <dbReference type="NCBI Taxonomy" id="2962635"/>
    <lineage>
        <taxon>Eukaryota</taxon>
        <taxon>Sar</taxon>
        <taxon>Stramenopiles</taxon>
        <taxon>Ochrophyta</taxon>
        <taxon>Bolidophyceae</taxon>
        <taxon>Parmales</taxon>
        <taxon>Triparmaceae</taxon>
        <taxon>Tetraparma</taxon>
    </lineage>
</organism>
<feature type="region of interest" description="Disordered" evidence="1">
    <location>
        <begin position="83"/>
        <end position="146"/>
    </location>
</feature>
<feature type="compositionally biased region" description="Polar residues" evidence="1">
    <location>
        <begin position="93"/>
        <end position="102"/>
    </location>
</feature>
<gene>
    <name evidence="2" type="ORF">TeGR_g13413</name>
</gene>
<sequence>MYAASPSPSCGGCRAGAPPGKPSWGSAPRRLFVAEMPCPTYAPARNVSSTSGVNTSRKVEAGVPLEAEREGVRRGVRRILSYGSCGSKPTAASGGSCSSDTSDPAPTPEELSPPPPAPPPGLLGLSATCSLHVPPSHPPPPPLSAVPAPPLSRDFFLTADARGGLLLWDHSGREPGRPMPRVAGGVGWAQWRRWRCAADKADRSTLSVSGLYAGPGGGGEAGAGPAEPVPFTLFVTIKCVRIQHGAVELAELSLASAAIRERGGCWSRSKSGGRHLLEALVVNKCTDRWPWFCPVSRAMVLERRKGEAEDVLREVRRYENIMDRLGKGDEREDSGWLEEHLLRMFAEWKARARETEDLEAGGSGDDEAA</sequence>
<feature type="compositionally biased region" description="Low complexity" evidence="1">
    <location>
        <begin position="122"/>
        <end position="134"/>
    </location>
</feature>
<dbReference type="Proteomes" id="UP001165060">
    <property type="component" value="Unassembled WGS sequence"/>
</dbReference>
<feature type="region of interest" description="Disordered" evidence="1">
    <location>
        <begin position="41"/>
        <end position="70"/>
    </location>
</feature>
<evidence type="ECO:0000256" key="1">
    <source>
        <dbReference type="SAM" id="MobiDB-lite"/>
    </source>
</evidence>
<evidence type="ECO:0000313" key="2">
    <source>
        <dbReference type="EMBL" id="GMI19517.1"/>
    </source>
</evidence>
<feature type="compositionally biased region" description="Pro residues" evidence="1">
    <location>
        <begin position="105"/>
        <end position="121"/>
    </location>
</feature>
<reference evidence="2 3" key="1">
    <citation type="journal article" date="2023" name="Commun. Biol.">
        <title>Genome analysis of Parmales, the sister group of diatoms, reveals the evolutionary specialization of diatoms from phago-mixotrophs to photoautotrophs.</title>
        <authorList>
            <person name="Ban H."/>
            <person name="Sato S."/>
            <person name="Yoshikawa S."/>
            <person name="Yamada K."/>
            <person name="Nakamura Y."/>
            <person name="Ichinomiya M."/>
            <person name="Sato N."/>
            <person name="Blanc-Mathieu R."/>
            <person name="Endo H."/>
            <person name="Kuwata A."/>
            <person name="Ogata H."/>
        </authorList>
    </citation>
    <scope>NUCLEOTIDE SEQUENCE [LARGE SCALE GENOMIC DNA]</scope>
</reference>